<accession>A0A0D0AGV5</accession>
<dbReference type="HOGENOM" id="CLU_3070257_0_0_1"/>
<dbReference type="AlphaFoldDB" id="A0A0D0AGV5"/>
<protein>
    <submittedName>
        <fullName evidence="2">Uncharacterized protein</fullName>
    </submittedName>
</protein>
<organism evidence="2 3">
    <name type="scientific">Suillus luteus UH-Slu-Lm8-n1</name>
    <dbReference type="NCBI Taxonomy" id="930992"/>
    <lineage>
        <taxon>Eukaryota</taxon>
        <taxon>Fungi</taxon>
        <taxon>Dikarya</taxon>
        <taxon>Basidiomycota</taxon>
        <taxon>Agaricomycotina</taxon>
        <taxon>Agaricomycetes</taxon>
        <taxon>Agaricomycetidae</taxon>
        <taxon>Boletales</taxon>
        <taxon>Suillineae</taxon>
        <taxon>Suillaceae</taxon>
        <taxon>Suillus</taxon>
    </lineage>
</organism>
<evidence type="ECO:0000313" key="2">
    <source>
        <dbReference type="EMBL" id="KIK37379.1"/>
    </source>
</evidence>
<feature type="region of interest" description="Disordered" evidence="1">
    <location>
        <begin position="1"/>
        <end position="28"/>
    </location>
</feature>
<evidence type="ECO:0000313" key="3">
    <source>
        <dbReference type="Proteomes" id="UP000054485"/>
    </source>
</evidence>
<dbReference type="InParanoid" id="A0A0D0AGV5"/>
<sequence>MLGAASFVQEAPVPQSTEHKIPVPTYPHRAPVLVQLPPRIDTDTKSKSTQKVV</sequence>
<keyword evidence="3" id="KW-1185">Reference proteome</keyword>
<dbReference type="EMBL" id="KN835455">
    <property type="protein sequence ID" value="KIK37379.1"/>
    <property type="molecule type" value="Genomic_DNA"/>
</dbReference>
<reference evidence="3" key="2">
    <citation type="submission" date="2015-01" db="EMBL/GenBank/DDBJ databases">
        <title>Evolutionary Origins and Diversification of the Mycorrhizal Mutualists.</title>
        <authorList>
            <consortium name="DOE Joint Genome Institute"/>
            <consortium name="Mycorrhizal Genomics Consortium"/>
            <person name="Kohler A."/>
            <person name="Kuo A."/>
            <person name="Nagy L.G."/>
            <person name="Floudas D."/>
            <person name="Copeland A."/>
            <person name="Barry K.W."/>
            <person name="Cichocki N."/>
            <person name="Veneault-Fourrey C."/>
            <person name="LaButti K."/>
            <person name="Lindquist E.A."/>
            <person name="Lipzen A."/>
            <person name="Lundell T."/>
            <person name="Morin E."/>
            <person name="Murat C."/>
            <person name="Riley R."/>
            <person name="Ohm R."/>
            <person name="Sun H."/>
            <person name="Tunlid A."/>
            <person name="Henrissat B."/>
            <person name="Grigoriev I.V."/>
            <person name="Hibbett D.S."/>
            <person name="Martin F."/>
        </authorList>
    </citation>
    <scope>NUCLEOTIDE SEQUENCE [LARGE SCALE GENOMIC DNA]</scope>
    <source>
        <strain evidence="3">UH-Slu-Lm8-n1</strain>
    </source>
</reference>
<dbReference type="Proteomes" id="UP000054485">
    <property type="component" value="Unassembled WGS sequence"/>
</dbReference>
<reference evidence="2 3" key="1">
    <citation type="submission" date="2014-04" db="EMBL/GenBank/DDBJ databases">
        <authorList>
            <consortium name="DOE Joint Genome Institute"/>
            <person name="Kuo A."/>
            <person name="Ruytinx J."/>
            <person name="Rineau F."/>
            <person name="Colpaert J."/>
            <person name="Kohler A."/>
            <person name="Nagy L.G."/>
            <person name="Floudas D."/>
            <person name="Copeland A."/>
            <person name="Barry K.W."/>
            <person name="Cichocki N."/>
            <person name="Veneault-Fourrey C."/>
            <person name="LaButti K."/>
            <person name="Lindquist E.A."/>
            <person name="Lipzen A."/>
            <person name="Lundell T."/>
            <person name="Morin E."/>
            <person name="Murat C."/>
            <person name="Sun H."/>
            <person name="Tunlid A."/>
            <person name="Henrissat B."/>
            <person name="Grigoriev I.V."/>
            <person name="Hibbett D.S."/>
            <person name="Martin F."/>
            <person name="Nordberg H.P."/>
            <person name="Cantor M.N."/>
            <person name="Hua S.X."/>
        </authorList>
    </citation>
    <scope>NUCLEOTIDE SEQUENCE [LARGE SCALE GENOMIC DNA]</scope>
    <source>
        <strain evidence="2 3">UH-Slu-Lm8-n1</strain>
    </source>
</reference>
<gene>
    <name evidence="2" type="ORF">CY34DRAFT_810395</name>
</gene>
<evidence type="ECO:0000256" key="1">
    <source>
        <dbReference type="SAM" id="MobiDB-lite"/>
    </source>
</evidence>
<name>A0A0D0AGV5_9AGAM</name>
<proteinExistence type="predicted"/>